<dbReference type="Gene3D" id="1.10.1520.10">
    <property type="entry name" value="Ribonuclease III domain"/>
    <property type="match status" value="1"/>
</dbReference>
<evidence type="ECO:0000259" key="1">
    <source>
        <dbReference type="SMART" id="SM00535"/>
    </source>
</evidence>
<dbReference type="SUPFAM" id="SSF69065">
    <property type="entry name" value="RNase III domain-like"/>
    <property type="match status" value="1"/>
</dbReference>
<dbReference type="Pfam" id="PF14622">
    <property type="entry name" value="Ribonucleas_3_3"/>
    <property type="match status" value="1"/>
</dbReference>
<dbReference type="Proteomes" id="UP000422736">
    <property type="component" value="Chromosome 3"/>
</dbReference>
<dbReference type="SMART" id="SM00535">
    <property type="entry name" value="RIBOc"/>
    <property type="match status" value="1"/>
</dbReference>
<evidence type="ECO:0000313" key="2">
    <source>
        <dbReference type="EMBL" id="QGN15313.1"/>
    </source>
</evidence>
<accession>A0ABX6EW21</accession>
<proteinExistence type="predicted"/>
<dbReference type="PANTHER" id="PTHR28160">
    <property type="entry name" value="54S RIBOSOMAL PROTEIN L15, MITOCHONDRIAL"/>
    <property type="match status" value="1"/>
</dbReference>
<keyword evidence="2" id="KW-0687">Ribonucleoprotein</keyword>
<sequence>MSCIRLGINYGTKFGVRSVTYLHTGARVRGLKRDPSESLKNPYGLHFNSLLKDGHVATVRKALNLEKYGADLPDELLAQCLTHKSFAQGIKPYNQKLSIIGGHFIKFQACLYSVNQPVSDSQLQKVGAESITSPEAAGIMVNGLNFGMLGKGESKMLISKQTMAEFIQRRGVDKLVFWNKRDLEKNHIYNGEFTVLQTVLNAVVGGIYLLKGQEKAAEYVTHELFNGNDNSLTKISEQLLSKSESTEKNL</sequence>
<dbReference type="InterPro" id="IPR040030">
    <property type="entry name" value="Ribosomal_mL57"/>
</dbReference>
<name>A0ABX6EW21_KLUMA</name>
<keyword evidence="2" id="KW-0689">Ribosomal protein</keyword>
<dbReference type="PANTHER" id="PTHR28160:SF1">
    <property type="entry name" value="LARGE RIBOSOMAL SUBUNIT PROTEIN ML57"/>
    <property type="match status" value="1"/>
</dbReference>
<evidence type="ECO:0000313" key="3">
    <source>
        <dbReference type="Proteomes" id="UP000422736"/>
    </source>
</evidence>
<gene>
    <name evidence="2" type="primary">MRPL15</name>
    <name evidence="2" type="ORF">FIM1_2002</name>
</gene>
<dbReference type="EMBL" id="CP015056">
    <property type="protein sequence ID" value="QGN15313.1"/>
    <property type="molecule type" value="Genomic_DNA"/>
</dbReference>
<protein>
    <submittedName>
        <fullName evidence="2">54S ribosomal protein L15</fullName>
    </submittedName>
</protein>
<organism evidence="2 3">
    <name type="scientific">Kluyveromyces marxianus</name>
    <name type="common">Yeast</name>
    <name type="synonym">Candida kefyr</name>
    <dbReference type="NCBI Taxonomy" id="4911"/>
    <lineage>
        <taxon>Eukaryota</taxon>
        <taxon>Fungi</taxon>
        <taxon>Dikarya</taxon>
        <taxon>Ascomycota</taxon>
        <taxon>Saccharomycotina</taxon>
        <taxon>Saccharomycetes</taxon>
        <taxon>Saccharomycetales</taxon>
        <taxon>Saccharomycetaceae</taxon>
        <taxon>Kluyveromyces</taxon>
    </lineage>
</organism>
<dbReference type="InterPro" id="IPR000999">
    <property type="entry name" value="RNase_III_dom"/>
</dbReference>
<dbReference type="InterPro" id="IPR036389">
    <property type="entry name" value="RNase_III_sf"/>
</dbReference>
<keyword evidence="3" id="KW-1185">Reference proteome</keyword>
<dbReference type="GO" id="GO:0005840">
    <property type="term" value="C:ribosome"/>
    <property type="evidence" value="ECO:0007669"/>
    <property type="project" value="UniProtKB-KW"/>
</dbReference>
<reference evidence="2 3" key="1">
    <citation type="submission" date="2016-03" db="EMBL/GenBank/DDBJ databases">
        <title>How can Kluyveromyces marxianus grow so fast - potential evolutionary course in Saccharomyces Complex revealed by comparative genomics.</title>
        <authorList>
            <person name="Mo W."/>
            <person name="Lu W."/>
            <person name="Yang X."/>
            <person name="Qi J."/>
            <person name="Lv H."/>
        </authorList>
    </citation>
    <scope>NUCLEOTIDE SEQUENCE [LARGE SCALE GENOMIC DNA]</scope>
    <source>
        <strain evidence="2 3">FIM1</strain>
    </source>
</reference>
<feature type="domain" description="RNase III" evidence="1">
    <location>
        <begin position="75"/>
        <end position="234"/>
    </location>
</feature>